<dbReference type="GeneID" id="105056347"/>
<evidence type="ECO:0000256" key="8">
    <source>
        <dbReference type="PROSITE-ProRule" id="PRU00108"/>
    </source>
</evidence>
<dbReference type="SMART" id="SM00389">
    <property type="entry name" value="HOX"/>
    <property type="match status" value="1"/>
</dbReference>
<evidence type="ECO:0000259" key="12">
    <source>
        <dbReference type="PROSITE" id="PS50071"/>
    </source>
</evidence>
<comment type="subcellular location">
    <subcellularLocation>
        <location evidence="1 8 9">Nucleus</location>
    </subcellularLocation>
</comment>
<dbReference type="InterPro" id="IPR003106">
    <property type="entry name" value="Leu_zip_homeo"/>
</dbReference>
<keyword evidence="13" id="KW-1185">Reference proteome</keyword>
<evidence type="ECO:0000313" key="14">
    <source>
        <dbReference type="RefSeq" id="XP_010936816.1"/>
    </source>
</evidence>
<dbReference type="PROSITE" id="PS50071">
    <property type="entry name" value="HOMEOBOX_2"/>
    <property type="match status" value="1"/>
</dbReference>
<name>A0A6I9S349_ELAGV</name>
<dbReference type="PROSITE" id="PS00027">
    <property type="entry name" value="HOMEOBOX_1"/>
    <property type="match status" value="1"/>
</dbReference>
<dbReference type="GO" id="GO:0043565">
    <property type="term" value="F:sequence-specific DNA binding"/>
    <property type="evidence" value="ECO:0007669"/>
    <property type="project" value="InterPro"/>
</dbReference>
<dbReference type="GO" id="GO:0005634">
    <property type="term" value="C:nucleus"/>
    <property type="evidence" value="ECO:0007669"/>
    <property type="project" value="UniProtKB-SubCell"/>
</dbReference>
<organism evidence="13 14">
    <name type="scientific">Elaeis guineensis var. tenera</name>
    <name type="common">Oil palm</name>
    <dbReference type="NCBI Taxonomy" id="51953"/>
    <lineage>
        <taxon>Eukaryota</taxon>
        <taxon>Viridiplantae</taxon>
        <taxon>Streptophyta</taxon>
        <taxon>Embryophyta</taxon>
        <taxon>Tracheophyta</taxon>
        <taxon>Spermatophyta</taxon>
        <taxon>Magnoliopsida</taxon>
        <taxon>Liliopsida</taxon>
        <taxon>Arecaceae</taxon>
        <taxon>Arecoideae</taxon>
        <taxon>Cocoseae</taxon>
        <taxon>Elaeidinae</taxon>
        <taxon>Elaeis</taxon>
    </lineage>
</organism>
<dbReference type="InParanoid" id="A0A6I9S349"/>
<reference evidence="14" key="1">
    <citation type="submission" date="2025-08" db="UniProtKB">
        <authorList>
            <consortium name="RefSeq"/>
        </authorList>
    </citation>
    <scope>IDENTIFICATION</scope>
</reference>
<feature type="DNA-binding region" description="Homeobox" evidence="8">
    <location>
        <begin position="74"/>
        <end position="133"/>
    </location>
</feature>
<feature type="coiled-coil region" evidence="10">
    <location>
        <begin position="124"/>
        <end position="172"/>
    </location>
</feature>
<evidence type="ECO:0000256" key="11">
    <source>
        <dbReference type="SAM" id="MobiDB-lite"/>
    </source>
</evidence>
<keyword evidence="3" id="KW-0805">Transcription regulation</keyword>
<protein>
    <submittedName>
        <fullName evidence="14">Homeobox-leucine zipper protein HOX3 isoform X1</fullName>
    </submittedName>
</protein>
<dbReference type="PANTHER" id="PTHR45714:SF8">
    <property type="entry name" value="HOMEOBOX-LEUCINE ZIPPER PROTEIN ATHB-17"/>
    <property type="match status" value="1"/>
</dbReference>
<evidence type="ECO:0000256" key="7">
    <source>
        <dbReference type="ARBA" id="ARBA00023242"/>
    </source>
</evidence>
<dbReference type="SMART" id="SM00340">
    <property type="entry name" value="HALZ"/>
    <property type="match status" value="1"/>
</dbReference>
<dbReference type="Gene3D" id="1.10.10.60">
    <property type="entry name" value="Homeodomain-like"/>
    <property type="match status" value="1"/>
</dbReference>
<dbReference type="Pfam" id="PF00046">
    <property type="entry name" value="Homeodomain"/>
    <property type="match status" value="1"/>
</dbReference>
<dbReference type="PANTHER" id="PTHR45714">
    <property type="entry name" value="HOMEOBOX-LEUCINE ZIPPER PROTEIN HAT14"/>
    <property type="match status" value="1"/>
</dbReference>
<dbReference type="InterPro" id="IPR050762">
    <property type="entry name" value="HD-ZIP_Homeobox_LZ_Class_II"/>
</dbReference>
<evidence type="ECO:0000256" key="3">
    <source>
        <dbReference type="ARBA" id="ARBA00023015"/>
    </source>
</evidence>
<keyword evidence="6" id="KW-0804">Transcription</keyword>
<evidence type="ECO:0000256" key="4">
    <source>
        <dbReference type="ARBA" id="ARBA00023125"/>
    </source>
</evidence>
<sequence length="202" mass="23006">MEEPGKSPSGVKQTIAVPGESFSCGPEKAGRKVRELDINEPPADKDEEEKEEEDEEEILMGGADDSEDGENGNPRPKRLRLSEEQTQLLEDTFRKNCVLSHSAKEELAPKVKLTPRQVEVWFQNRRARIKLRRAKNECKLLKQRFKLLMEENQRLQQEVKELHALLVAARTTTIIMCPRCKRVTSVAGIQRCSKTPDTNLSL</sequence>
<dbReference type="GO" id="GO:0000981">
    <property type="term" value="F:DNA-binding transcription factor activity, RNA polymerase II-specific"/>
    <property type="evidence" value="ECO:0007669"/>
    <property type="project" value="InterPro"/>
</dbReference>
<keyword evidence="10" id="KW-0175">Coiled coil</keyword>
<feature type="compositionally biased region" description="Basic and acidic residues" evidence="11">
    <location>
        <begin position="28"/>
        <end position="37"/>
    </location>
</feature>
<keyword evidence="4 8" id="KW-0238">DNA-binding</keyword>
<dbReference type="InterPro" id="IPR017970">
    <property type="entry name" value="Homeobox_CS"/>
</dbReference>
<keyword evidence="7 8" id="KW-0539">Nucleus</keyword>
<gene>
    <name evidence="14" type="primary">LOC105056347</name>
</gene>
<feature type="region of interest" description="Disordered" evidence="11">
    <location>
        <begin position="1"/>
        <end position="80"/>
    </location>
</feature>
<evidence type="ECO:0000256" key="9">
    <source>
        <dbReference type="RuleBase" id="RU000682"/>
    </source>
</evidence>
<evidence type="ECO:0000256" key="5">
    <source>
        <dbReference type="ARBA" id="ARBA00023155"/>
    </source>
</evidence>
<dbReference type="OrthoDB" id="6159439at2759"/>
<proteinExistence type="inferred from homology"/>
<dbReference type="SUPFAM" id="SSF46689">
    <property type="entry name" value="Homeodomain-like"/>
    <property type="match status" value="1"/>
</dbReference>
<evidence type="ECO:0000256" key="10">
    <source>
        <dbReference type="SAM" id="Coils"/>
    </source>
</evidence>
<dbReference type="InterPro" id="IPR009057">
    <property type="entry name" value="Homeodomain-like_sf"/>
</dbReference>
<feature type="compositionally biased region" description="Acidic residues" evidence="11">
    <location>
        <begin position="45"/>
        <end position="70"/>
    </location>
</feature>
<dbReference type="AlphaFoldDB" id="A0A6I9S349"/>
<evidence type="ECO:0000256" key="1">
    <source>
        <dbReference type="ARBA" id="ARBA00004123"/>
    </source>
</evidence>
<feature type="domain" description="Homeobox" evidence="12">
    <location>
        <begin position="72"/>
        <end position="132"/>
    </location>
</feature>
<evidence type="ECO:0000256" key="6">
    <source>
        <dbReference type="ARBA" id="ARBA00023163"/>
    </source>
</evidence>
<dbReference type="Proteomes" id="UP000504607">
    <property type="component" value="Chromosome 13"/>
</dbReference>
<accession>A0A6I9S349</accession>
<dbReference type="InterPro" id="IPR001356">
    <property type="entry name" value="HD"/>
</dbReference>
<evidence type="ECO:0000256" key="2">
    <source>
        <dbReference type="ARBA" id="ARBA00006074"/>
    </source>
</evidence>
<dbReference type="KEGG" id="egu:105056347"/>
<dbReference type="RefSeq" id="XP_010936816.1">
    <property type="nucleotide sequence ID" value="XM_010938514.1"/>
</dbReference>
<dbReference type="CDD" id="cd00086">
    <property type="entry name" value="homeodomain"/>
    <property type="match status" value="1"/>
</dbReference>
<comment type="similarity">
    <text evidence="2">Belongs to the HD-ZIP homeobox family. Class II subfamily.</text>
</comment>
<evidence type="ECO:0000313" key="13">
    <source>
        <dbReference type="Proteomes" id="UP000504607"/>
    </source>
</evidence>
<keyword evidence="5 8" id="KW-0371">Homeobox</keyword>